<comment type="caution">
    <text evidence="9">The sequence shown here is derived from an EMBL/GenBank/DDBJ whole genome shotgun (WGS) entry which is preliminary data.</text>
</comment>
<dbReference type="EMBL" id="QMFB01000001">
    <property type="protein sequence ID" value="RAV22953.1"/>
    <property type="molecule type" value="Genomic_DNA"/>
</dbReference>
<feature type="domain" description="ABC transmembrane type-1" evidence="8">
    <location>
        <begin position="73"/>
        <end position="287"/>
    </location>
</feature>
<keyword evidence="10" id="KW-1185">Reference proteome</keyword>
<evidence type="ECO:0000256" key="1">
    <source>
        <dbReference type="ARBA" id="ARBA00004651"/>
    </source>
</evidence>
<dbReference type="InterPro" id="IPR050809">
    <property type="entry name" value="UgpAE/MalFG_permease"/>
</dbReference>
<dbReference type="Proteomes" id="UP000250369">
    <property type="component" value="Unassembled WGS sequence"/>
</dbReference>
<feature type="transmembrane region" description="Helical" evidence="7">
    <location>
        <begin position="12"/>
        <end position="36"/>
    </location>
</feature>
<evidence type="ECO:0000256" key="2">
    <source>
        <dbReference type="ARBA" id="ARBA00022448"/>
    </source>
</evidence>
<evidence type="ECO:0000313" key="9">
    <source>
        <dbReference type="EMBL" id="RAV22953.1"/>
    </source>
</evidence>
<dbReference type="PANTHER" id="PTHR43227">
    <property type="entry name" value="BLL4140 PROTEIN"/>
    <property type="match status" value="1"/>
</dbReference>
<feature type="transmembrane region" description="Helical" evidence="7">
    <location>
        <begin position="48"/>
        <end position="67"/>
    </location>
</feature>
<gene>
    <name evidence="9" type="ORF">DQG23_01750</name>
</gene>
<keyword evidence="2 7" id="KW-0813">Transport</keyword>
<feature type="transmembrane region" description="Helical" evidence="7">
    <location>
        <begin position="206"/>
        <end position="230"/>
    </location>
</feature>
<dbReference type="Pfam" id="PF00528">
    <property type="entry name" value="BPD_transp_1"/>
    <property type="match status" value="1"/>
</dbReference>
<organism evidence="9 10">
    <name type="scientific">Paenibacillus contaminans</name>
    <dbReference type="NCBI Taxonomy" id="450362"/>
    <lineage>
        <taxon>Bacteria</taxon>
        <taxon>Bacillati</taxon>
        <taxon>Bacillota</taxon>
        <taxon>Bacilli</taxon>
        <taxon>Bacillales</taxon>
        <taxon>Paenibacillaceae</taxon>
        <taxon>Paenibacillus</taxon>
    </lineage>
</organism>
<feature type="transmembrane region" description="Helical" evidence="7">
    <location>
        <begin position="79"/>
        <end position="98"/>
    </location>
</feature>
<dbReference type="GO" id="GO:0055085">
    <property type="term" value="P:transmembrane transport"/>
    <property type="evidence" value="ECO:0007669"/>
    <property type="project" value="InterPro"/>
</dbReference>
<dbReference type="PROSITE" id="PS50928">
    <property type="entry name" value="ABC_TM1"/>
    <property type="match status" value="1"/>
</dbReference>
<dbReference type="SUPFAM" id="SSF161098">
    <property type="entry name" value="MetI-like"/>
    <property type="match status" value="1"/>
</dbReference>
<feature type="transmembrane region" description="Helical" evidence="7">
    <location>
        <begin position="266"/>
        <end position="291"/>
    </location>
</feature>
<dbReference type="CDD" id="cd06261">
    <property type="entry name" value="TM_PBP2"/>
    <property type="match status" value="1"/>
</dbReference>
<comment type="similarity">
    <text evidence="7">Belongs to the binding-protein-dependent transport system permease family.</text>
</comment>
<dbReference type="RefSeq" id="WP_113029062.1">
    <property type="nucleotide sequence ID" value="NZ_QMFB01000001.1"/>
</dbReference>
<dbReference type="OrthoDB" id="9785836at2"/>
<dbReference type="Gene3D" id="1.10.3720.10">
    <property type="entry name" value="MetI-like"/>
    <property type="match status" value="1"/>
</dbReference>
<accession>A0A329MWX2</accession>
<evidence type="ECO:0000259" key="8">
    <source>
        <dbReference type="PROSITE" id="PS50928"/>
    </source>
</evidence>
<evidence type="ECO:0000256" key="5">
    <source>
        <dbReference type="ARBA" id="ARBA00022989"/>
    </source>
</evidence>
<evidence type="ECO:0000256" key="6">
    <source>
        <dbReference type="ARBA" id="ARBA00023136"/>
    </source>
</evidence>
<comment type="subcellular location">
    <subcellularLocation>
        <location evidence="1 7">Cell membrane</location>
        <topology evidence="1 7">Multi-pass membrane protein</topology>
    </subcellularLocation>
</comment>
<keyword evidence="4 7" id="KW-0812">Transmembrane</keyword>
<keyword evidence="6 7" id="KW-0472">Membrane</keyword>
<evidence type="ECO:0000256" key="3">
    <source>
        <dbReference type="ARBA" id="ARBA00022475"/>
    </source>
</evidence>
<dbReference type="PANTHER" id="PTHR43227:SF11">
    <property type="entry name" value="BLL4140 PROTEIN"/>
    <property type="match status" value="1"/>
</dbReference>
<proteinExistence type="inferred from homology"/>
<name>A0A329MWX2_9BACL</name>
<keyword evidence="3" id="KW-1003">Cell membrane</keyword>
<keyword evidence="5 7" id="KW-1133">Transmembrane helix</keyword>
<evidence type="ECO:0000256" key="4">
    <source>
        <dbReference type="ARBA" id="ARBA00022692"/>
    </source>
</evidence>
<protein>
    <submittedName>
        <fullName evidence="9">Sugar ABC transporter permease</fullName>
    </submittedName>
</protein>
<reference evidence="9 10" key="1">
    <citation type="journal article" date="2009" name="Int. J. Syst. Evol. Microbiol.">
        <title>Paenibacillus contaminans sp. nov., isolated from a contaminated laboratory plate.</title>
        <authorList>
            <person name="Chou J.H."/>
            <person name="Lee J.H."/>
            <person name="Lin M.C."/>
            <person name="Chang P.S."/>
            <person name="Arun A.B."/>
            <person name="Young C.C."/>
            <person name="Chen W.M."/>
        </authorList>
    </citation>
    <scope>NUCLEOTIDE SEQUENCE [LARGE SCALE GENOMIC DNA]</scope>
    <source>
        <strain evidence="9 10">CKOBP-6</strain>
    </source>
</reference>
<evidence type="ECO:0000256" key="7">
    <source>
        <dbReference type="RuleBase" id="RU363032"/>
    </source>
</evidence>
<dbReference type="InterPro" id="IPR000515">
    <property type="entry name" value="MetI-like"/>
</dbReference>
<evidence type="ECO:0000313" key="10">
    <source>
        <dbReference type="Proteomes" id="UP000250369"/>
    </source>
</evidence>
<feature type="transmembrane region" description="Helical" evidence="7">
    <location>
        <begin position="159"/>
        <end position="185"/>
    </location>
</feature>
<sequence>MKGMFEYLKKNVQVYIIIVPAIIYFFIFNYLPMLGLSLAFQDYKFSKGMFLSPWIGFRYFEAFFNYFNFWNIIKNTLVISFYKLILFFPIPIVFAIMLNEIRNKFFKQVLQTIFYMPYFISWVVAITIFQQFLSIDGIINQIRASFGYEAIYYMNDPFYFYPIMFISYVWKVTGWSAIIYLAAISGIDPELFEAAKVDGAGKLIQIWHITIPSLVPIAAVLFILSLSSLLHAGWEHVYLLRTPGNMNVSDILDTYVIQTGFSNGQIGYATAVSLFQSVIGLIFVIISNAIIKRKSEVSVF</sequence>
<dbReference type="InterPro" id="IPR035906">
    <property type="entry name" value="MetI-like_sf"/>
</dbReference>
<feature type="transmembrane region" description="Helical" evidence="7">
    <location>
        <begin position="119"/>
        <end position="139"/>
    </location>
</feature>
<dbReference type="AlphaFoldDB" id="A0A329MWX2"/>
<dbReference type="GO" id="GO:0005886">
    <property type="term" value="C:plasma membrane"/>
    <property type="evidence" value="ECO:0007669"/>
    <property type="project" value="UniProtKB-SubCell"/>
</dbReference>